<keyword evidence="2" id="KW-0812">Transmembrane</keyword>
<comment type="caution">
    <text evidence="3">The sequence shown here is derived from an EMBL/GenBank/DDBJ whole genome shotgun (WGS) entry which is preliminary data.</text>
</comment>
<dbReference type="RefSeq" id="WP_104477270.1">
    <property type="nucleotide sequence ID" value="NZ_CP154825.1"/>
</dbReference>
<name>A0A2S6GYQ7_9PSEU</name>
<dbReference type="EMBL" id="PTIX01000002">
    <property type="protein sequence ID" value="PPK70364.1"/>
    <property type="molecule type" value="Genomic_DNA"/>
</dbReference>
<feature type="transmembrane region" description="Helical" evidence="2">
    <location>
        <begin position="58"/>
        <end position="79"/>
    </location>
</feature>
<sequence>MVKFFGALALLLGLTTSNLFWQWLPTVPPTATLWFAIALGAMTLGAGLIAIDSGAKPTLVLGLPILGLGLGAAATVLLADPTKERSLAFDRAALALALLPLGASIAFAGSTKHPRRGESALVAVTGAGFALAIVVVLLKFDLPPWLAFVLLALVAVCACAILSASATHLANRRPEVAHPSTTEAEATEEVQVPAVVDPGPPPVLGIGPLLVEMGRNADPVYRLLPRNR</sequence>
<dbReference type="Proteomes" id="UP000239203">
    <property type="component" value="Unassembled WGS sequence"/>
</dbReference>
<keyword evidence="2" id="KW-0472">Membrane</keyword>
<evidence type="ECO:0000313" key="4">
    <source>
        <dbReference type="Proteomes" id="UP000239203"/>
    </source>
</evidence>
<gene>
    <name evidence="3" type="ORF">CLV40_102277</name>
</gene>
<accession>A0A2S6GYQ7</accession>
<keyword evidence="2" id="KW-1133">Transmembrane helix</keyword>
<evidence type="ECO:0000256" key="1">
    <source>
        <dbReference type="SAM" id="MobiDB-lite"/>
    </source>
</evidence>
<organism evidence="3 4">
    <name type="scientific">Actinokineospora auranticolor</name>
    <dbReference type="NCBI Taxonomy" id="155976"/>
    <lineage>
        <taxon>Bacteria</taxon>
        <taxon>Bacillati</taxon>
        <taxon>Actinomycetota</taxon>
        <taxon>Actinomycetes</taxon>
        <taxon>Pseudonocardiales</taxon>
        <taxon>Pseudonocardiaceae</taxon>
        <taxon>Actinokineospora</taxon>
    </lineage>
</organism>
<evidence type="ECO:0000256" key="2">
    <source>
        <dbReference type="SAM" id="Phobius"/>
    </source>
</evidence>
<feature type="region of interest" description="Disordered" evidence="1">
    <location>
        <begin position="172"/>
        <end position="191"/>
    </location>
</feature>
<reference evidence="3 4" key="1">
    <citation type="submission" date="2018-02" db="EMBL/GenBank/DDBJ databases">
        <title>Genomic Encyclopedia of Archaeal and Bacterial Type Strains, Phase II (KMG-II): from individual species to whole genera.</title>
        <authorList>
            <person name="Goeker M."/>
        </authorList>
    </citation>
    <scope>NUCLEOTIDE SEQUENCE [LARGE SCALE GENOMIC DNA]</scope>
    <source>
        <strain evidence="3 4">YU 961-1</strain>
    </source>
</reference>
<feature type="transmembrane region" description="Helical" evidence="2">
    <location>
        <begin position="144"/>
        <end position="164"/>
    </location>
</feature>
<protein>
    <submittedName>
        <fullName evidence="3">Uncharacterized protein</fullName>
    </submittedName>
</protein>
<feature type="transmembrane region" description="Helical" evidence="2">
    <location>
        <begin position="120"/>
        <end position="138"/>
    </location>
</feature>
<proteinExistence type="predicted"/>
<dbReference type="AlphaFoldDB" id="A0A2S6GYQ7"/>
<feature type="transmembrane region" description="Helical" evidence="2">
    <location>
        <begin position="33"/>
        <end position="51"/>
    </location>
</feature>
<keyword evidence="4" id="KW-1185">Reference proteome</keyword>
<feature type="transmembrane region" description="Helical" evidence="2">
    <location>
        <begin position="91"/>
        <end position="108"/>
    </location>
</feature>
<feature type="compositionally biased region" description="Low complexity" evidence="1">
    <location>
        <begin position="181"/>
        <end position="191"/>
    </location>
</feature>
<evidence type="ECO:0000313" key="3">
    <source>
        <dbReference type="EMBL" id="PPK70364.1"/>
    </source>
</evidence>